<dbReference type="Gene3D" id="3.40.50.150">
    <property type="entry name" value="Vaccinia Virus protein VP39"/>
    <property type="match status" value="1"/>
</dbReference>
<dbReference type="OrthoDB" id="5383291at2"/>
<name>A0A3M9MVJ0_9BACT</name>
<dbReference type="RefSeq" id="WP_123132648.1">
    <property type="nucleotide sequence ID" value="NZ_RJJE01000009.1"/>
</dbReference>
<gene>
    <name evidence="8" type="ORF">EFA69_08370</name>
</gene>
<comment type="subcellular location">
    <subcellularLocation>
        <location evidence="6">Cytoplasm</location>
    </subcellularLocation>
</comment>
<evidence type="ECO:0000313" key="8">
    <source>
        <dbReference type="EMBL" id="RNI29562.1"/>
    </source>
</evidence>
<keyword evidence="9" id="KW-1185">Reference proteome</keyword>
<comment type="similarity">
    <text evidence="6">Belongs to the methyltransferase superfamily. tRNA (adenine-N(6)-)-methyltransferase family.</text>
</comment>
<evidence type="ECO:0000259" key="7">
    <source>
        <dbReference type="Pfam" id="PF05175"/>
    </source>
</evidence>
<dbReference type="InterPro" id="IPR029063">
    <property type="entry name" value="SAM-dependent_MTases_sf"/>
</dbReference>
<dbReference type="Proteomes" id="UP000271010">
    <property type="component" value="Unassembled WGS sequence"/>
</dbReference>
<proteinExistence type="inferred from homology"/>
<keyword evidence="2 6" id="KW-0489">Methyltransferase</keyword>
<organism evidence="8 9">
    <name type="scientific">Rufibacter immobilis</name>
    <dbReference type="NCBI Taxonomy" id="1348778"/>
    <lineage>
        <taxon>Bacteria</taxon>
        <taxon>Pseudomonadati</taxon>
        <taxon>Bacteroidota</taxon>
        <taxon>Cytophagia</taxon>
        <taxon>Cytophagales</taxon>
        <taxon>Hymenobacteraceae</taxon>
        <taxon>Rufibacter</taxon>
    </lineage>
</organism>
<dbReference type="PROSITE" id="PS00092">
    <property type="entry name" value="N6_MTASE"/>
    <property type="match status" value="1"/>
</dbReference>
<keyword evidence="4 6" id="KW-0949">S-adenosyl-L-methionine</keyword>
<dbReference type="GO" id="GO:0000179">
    <property type="term" value="F:rRNA (adenine-N6,N6-)-dimethyltransferase activity"/>
    <property type="evidence" value="ECO:0007669"/>
    <property type="project" value="InterPro"/>
</dbReference>
<dbReference type="InterPro" id="IPR002052">
    <property type="entry name" value="DNA_methylase_N6_adenine_CS"/>
</dbReference>
<evidence type="ECO:0000256" key="1">
    <source>
        <dbReference type="ARBA" id="ARBA00022490"/>
    </source>
</evidence>
<dbReference type="PRINTS" id="PR00507">
    <property type="entry name" value="N12N6MTFRASE"/>
</dbReference>
<feature type="domain" description="Methyltransferase small" evidence="7">
    <location>
        <begin position="37"/>
        <end position="160"/>
    </location>
</feature>
<dbReference type="InterPro" id="IPR022882">
    <property type="entry name" value="tRNA_adenine-N6_MeTrfase"/>
</dbReference>
<dbReference type="InterPro" id="IPR007848">
    <property type="entry name" value="Small_mtfrase_dom"/>
</dbReference>
<dbReference type="InterPro" id="IPR020596">
    <property type="entry name" value="rRNA_Ade_Mease_Trfase_CS"/>
</dbReference>
<accession>A0A3M9MVJ0</accession>
<reference evidence="8 9" key="1">
    <citation type="submission" date="2018-11" db="EMBL/GenBank/DDBJ databases">
        <title>Rufibacter latericius sp. nov., isolated from water in Baiyang Lake.</title>
        <authorList>
            <person name="Yang Y."/>
        </authorList>
    </citation>
    <scope>NUCLEOTIDE SEQUENCE [LARGE SCALE GENOMIC DNA]</scope>
    <source>
        <strain evidence="8 9">MCC P1</strain>
    </source>
</reference>
<keyword evidence="1 6" id="KW-0963">Cytoplasm</keyword>
<keyword evidence="5 6" id="KW-0819">tRNA processing</keyword>
<dbReference type="EMBL" id="RJJE01000009">
    <property type="protein sequence ID" value="RNI29562.1"/>
    <property type="molecule type" value="Genomic_DNA"/>
</dbReference>
<dbReference type="PANTHER" id="PTHR47739:SF1">
    <property type="entry name" value="TRNA1(VAL) (ADENINE(37)-N6)-METHYLTRANSFERASE"/>
    <property type="match status" value="1"/>
</dbReference>
<evidence type="ECO:0000256" key="4">
    <source>
        <dbReference type="ARBA" id="ARBA00022691"/>
    </source>
</evidence>
<protein>
    <recommendedName>
        <fullName evidence="6">tRNA1(Val) (adenine(37)-N6)-methyltransferase</fullName>
        <ecNumber evidence="6">2.1.1.223</ecNumber>
    </recommendedName>
    <alternativeName>
        <fullName evidence="6">tRNA m6A37 methyltransferase</fullName>
    </alternativeName>
</protein>
<dbReference type="InterPro" id="IPR050210">
    <property type="entry name" value="tRNA_Adenine-N(6)_MTase"/>
</dbReference>
<dbReference type="PROSITE" id="PS01131">
    <property type="entry name" value="RRNA_A_DIMETH"/>
    <property type="match status" value="1"/>
</dbReference>
<dbReference type="GO" id="GO:0008033">
    <property type="term" value="P:tRNA processing"/>
    <property type="evidence" value="ECO:0007669"/>
    <property type="project" value="UniProtKB-UniRule"/>
</dbReference>
<evidence type="ECO:0000256" key="3">
    <source>
        <dbReference type="ARBA" id="ARBA00022679"/>
    </source>
</evidence>
<evidence type="ECO:0000313" key="9">
    <source>
        <dbReference type="Proteomes" id="UP000271010"/>
    </source>
</evidence>
<sequence length="237" mass="26384">MANSYFRFKQFLIKQDQCAMKVCTDSCVLGAYAHVASARRILDIGAGTGLLSLMVAQRAEEAQIEAVEIDPAAAAQAQENIAQSPWADRVKLFPVSLQEFAATQPTPYDVIISNPPFFQASLKSTDTIKNQAKHTETLAFSEIISFAHQFLAPEGKLHILLPPHEAKVFEAEAQAHGFHSQHILWLEATPGGKLLRAIHTYAQQATPLTQKTLPVREKDNSYTLSFRNLLQDYYLIF</sequence>
<dbReference type="SUPFAM" id="SSF53335">
    <property type="entry name" value="S-adenosyl-L-methionine-dependent methyltransferases"/>
    <property type="match status" value="1"/>
</dbReference>
<dbReference type="Pfam" id="PF05175">
    <property type="entry name" value="MTS"/>
    <property type="match status" value="1"/>
</dbReference>
<dbReference type="AlphaFoldDB" id="A0A3M9MVJ0"/>
<evidence type="ECO:0000256" key="5">
    <source>
        <dbReference type="ARBA" id="ARBA00022694"/>
    </source>
</evidence>
<comment type="function">
    <text evidence="6">Specifically methylates the adenine in position 37 of tRNA(1)(Val) (anticodon cmo5UAC).</text>
</comment>
<dbReference type="CDD" id="cd02440">
    <property type="entry name" value="AdoMet_MTases"/>
    <property type="match status" value="1"/>
</dbReference>
<dbReference type="HAMAP" id="MF_01872">
    <property type="entry name" value="tRNA_methyltr_YfiC"/>
    <property type="match status" value="1"/>
</dbReference>
<dbReference type="GO" id="GO:0016430">
    <property type="term" value="F:tRNA (adenine-N6)-methyltransferase activity"/>
    <property type="evidence" value="ECO:0007669"/>
    <property type="project" value="UniProtKB-UniRule"/>
</dbReference>
<dbReference type="EC" id="2.1.1.223" evidence="6"/>
<comment type="caution">
    <text evidence="8">The sequence shown here is derived from an EMBL/GenBank/DDBJ whole genome shotgun (WGS) entry which is preliminary data.</text>
</comment>
<dbReference type="GO" id="GO:0003676">
    <property type="term" value="F:nucleic acid binding"/>
    <property type="evidence" value="ECO:0007669"/>
    <property type="project" value="InterPro"/>
</dbReference>
<dbReference type="GO" id="GO:0005737">
    <property type="term" value="C:cytoplasm"/>
    <property type="evidence" value="ECO:0007669"/>
    <property type="project" value="UniProtKB-SubCell"/>
</dbReference>
<keyword evidence="3 6" id="KW-0808">Transferase</keyword>
<evidence type="ECO:0000256" key="2">
    <source>
        <dbReference type="ARBA" id="ARBA00022603"/>
    </source>
</evidence>
<comment type="catalytic activity">
    <reaction evidence="6">
        <text>adenosine(37) in tRNA1(Val) + S-adenosyl-L-methionine = N(6)-methyladenosine(37) in tRNA1(Val) + S-adenosyl-L-homocysteine + H(+)</text>
        <dbReference type="Rhea" id="RHEA:43160"/>
        <dbReference type="Rhea" id="RHEA-COMP:10369"/>
        <dbReference type="Rhea" id="RHEA-COMP:10370"/>
        <dbReference type="ChEBI" id="CHEBI:15378"/>
        <dbReference type="ChEBI" id="CHEBI:57856"/>
        <dbReference type="ChEBI" id="CHEBI:59789"/>
        <dbReference type="ChEBI" id="CHEBI:74411"/>
        <dbReference type="ChEBI" id="CHEBI:74449"/>
        <dbReference type="EC" id="2.1.1.223"/>
    </reaction>
</comment>
<evidence type="ECO:0000256" key="6">
    <source>
        <dbReference type="HAMAP-Rule" id="MF_01872"/>
    </source>
</evidence>
<dbReference type="PANTHER" id="PTHR47739">
    <property type="entry name" value="TRNA1(VAL) (ADENINE(37)-N6)-METHYLTRANSFERASE"/>
    <property type="match status" value="1"/>
</dbReference>